<sequence length="43" mass="5015">PVHRLPYYMRVMSDWMISGEKDHNGLSWESVVEGLKRNVLAGR</sequence>
<proteinExistence type="predicted"/>
<gene>
    <name evidence="1" type="ORF">S01H1_78397</name>
</gene>
<reference evidence="1" key="1">
    <citation type="journal article" date="2014" name="Front. Microbiol.">
        <title>High frequency of phylogenetically diverse reductive dehalogenase-homologous genes in deep subseafloor sedimentary metagenomes.</title>
        <authorList>
            <person name="Kawai M."/>
            <person name="Futagami T."/>
            <person name="Toyoda A."/>
            <person name="Takaki Y."/>
            <person name="Nishi S."/>
            <person name="Hori S."/>
            <person name="Arai W."/>
            <person name="Tsubouchi T."/>
            <person name="Morono Y."/>
            <person name="Uchiyama I."/>
            <person name="Ito T."/>
            <person name="Fujiyama A."/>
            <person name="Inagaki F."/>
            <person name="Takami H."/>
        </authorList>
    </citation>
    <scope>NUCLEOTIDE SEQUENCE</scope>
    <source>
        <strain evidence="1">Expedition CK06-06</strain>
    </source>
</reference>
<organism evidence="1">
    <name type="scientific">marine sediment metagenome</name>
    <dbReference type="NCBI Taxonomy" id="412755"/>
    <lineage>
        <taxon>unclassified sequences</taxon>
        <taxon>metagenomes</taxon>
        <taxon>ecological metagenomes</taxon>
    </lineage>
</organism>
<protein>
    <submittedName>
        <fullName evidence="1">Uncharacterized protein</fullName>
    </submittedName>
</protein>
<dbReference type="AlphaFoldDB" id="X0YE01"/>
<dbReference type="EMBL" id="BARS01052762">
    <property type="protein sequence ID" value="GAG45457.1"/>
    <property type="molecule type" value="Genomic_DNA"/>
</dbReference>
<evidence type="ECO:0000313" key="1">
    <source>
        <dbReference type="EMBL" id="GAG45457.1"/>
    </source>
</evidence>
<accession>X0YE01</accession>
<name>X0YE01_9ZZZZ</name>
<feature type="non-terminal residue" evidence="1">
    <location>
        <position position="1"/>
    </location>
</feature>
<comment type="caution">
    <text evidence="1">The sequence shown here is derived from an EMBL/GenBank/DDBJ whole genome shotgun (WGS) entry which is preliminary data.</text>
</comment>